<proteinExistence type="predicted"/>
<sequence length="95" mass="11322">MIQSFEQMRPVRRPTTLSTWIQAWSKGIRTNNLVCPWFKNWLKTSEADLLLEVGRKIRRTKAKRLRSIYEEYVTRPLTESTKILNSARQDSLRIN</sequence>
<protein>
    <submittedName>
        <fullName evidence="1">Uncharacterized protein</fullName>
    </submittedName>
</protein>
<dbReference type="AlphaFoldDB" id="A0A2G5VQM5"/>
<name>A0A2G5VQM5_9PELO</name>
<keyword evidence="2" id="KW-1185">Reference proteome</keyword>
<reference evidence="2" key="1">
    <citation type="submission" date="2017-10" db="EMBL/GenBank/DDBJ databases">
        <title>Rapid genome shrinkage in a self-fertile nematode reveals novel sperm competition proteins.</title>
        <authorList>
            <person name="Yin D."/>
            <person name="Schwarz E.M."/>
            <person name="Thomas C.G."/>
            <person name="Felde R.L."/>
            <person name="Korf I.F."/>
            <person name="Cutter A.D."/>
            <person name="Schartner C.M."/>
            <person name="Ralston E.J."/>
            <person name="Meyer B.J."/>
            <person name="Haag E.S."/>
        </authorList>
    </citation>
    <scope>NUCLEOTIDE SEQUENCE [LARGE SCALE GENOMIC DNA]</scope>
    <source>
        <strain evidence="2">JU1422</strain>
    </source>
</reference>
<evidence type="ECO:0000313" key="1">
    <source>
        <dbReference type="EMBL" id="PIC53937.1"/>
    </source>
</evidence>
<accession>A0A2G5VQM5</accession>
<organism evidence="1 2">
    <name type="scientific">Caenorhabditis nigoni</name>
    <dbReference type="NCBI Taxonomy" id="1611254"/>
    <lineage>
        <taxon>Eukaryota</taxon>
        <taxon>Metazoa</taxon>
        <taxon>Ecdysozoa</taxon>
        <taxon>Nematoda</taxon>
        <taxon>Chromadorea</taxon>
        <taxon>Rhabditida</taxon>
        <taxon>Rhabditina</taxon>
        <taxon>Rhabditomorpha</taxon>
        <taxon>Rhabditoidea</taxon>
        <taxon>Rhabditidae</taxon>
        <taxon>Peloderinae</taxon>
        <taxon>Caenorhabditis</taxon>
    </lineage>
</organism>
<gene>
    <name evidence="1" type="primary">Cnig_chr_I.g3407</name>
    <name evidence="1" type="ORF">B9Z55_003407</name>
</gene>
<evidence type="ECO:0000313" key="2">
    <source>
        <dbReference type="Proteomes" id="UP000230233"/>
    </source>
</evidence>
<dbReference type="Proteomes" id="UP000230233">
    <property type="component" value="Chromosome I"/>
</dbReference>
<comment type="caution">
    <text evidence="1">The sequence shown here is derived from an EMBL/GenBank/DDBJ whole genome shotgun (WGS) entry which is preliminary data.</text>
</comment>
<dbReference type="EMBL" id="PDUG01000001">
    <property type="protein sequence ID" value="PIC53937.1"/>
    <property type="molecule type" value="Genomic_DNA"/>
</dbReference>